<dbReference type="Pfam" id="PF06863">
    <property type="entry name" value="DUF1254"/>
    <property type="match status" value="1"/>
</dbReference>
<dbReference type="SUPFAM" id="SSF160935">
    <property type="entry name" value="VPA0735-like"/>
    <property type="match status" value="1"/>
</dbReference>
<protein>
    <submittedName>
        <fullName evidence="3">DUF1254 domain-containing protein</fullName>
    </submittedName>
</protein>
<evidence type="ECO:0000313" key="4">
    <source>
        <dbReference type="Proteomes" id="UP001149822"/>
    </source>
</evidence>
<feature type="domain" description="DUF1254" evidence="2">
    <location>
        <begin position="80"/>
        <end position="210"/>
    </location>
</feature>
<dbReference type="InterPro" id="IPR010679">
    <property type="entry name" value="DUF1254"/>
</dbReference>
<dbReference type="InterPro" id="IPR010621">
    <property type="entry name" value="DUF1214"/>
</dbReference>
<dbReference type="Gene3D" id="2.60.120.600">
    <property type="entry name" value="Domain of unknown function DUF1214, C-terminal domain"/>
    <property type="match status" value="1"/>
</dbReference>
<dbReference type="Pfam" id="PF06742">
    <property type="entry name" value="DUF1214"/>
    <property type="match status" value="1"/>
</dbReference>
<organism evidence="3 4">
    <name type="scientific">Paracoccus benzoatiresistens</name>
    <dbReference type="NCBI Taxonomy" id="2997341"/>
    <lineage>
        <taxon>Bacteria</taxon>
        <taxon>Pseudomonadati</taxon>
        <taxon>Pseudomonadota</taxon>
        <taxon>Alphaproteobacteria</taxon>
        <taxon>Rhodobacterales</taxon>
        <taxon>Paracoccaceae</taxon>
        <taxon>Paracoccus</taxon>
    </lineage>
</organism>
<evidence type="ECO:0000259" key="2">
    <source>
        <dbReference type="Pfam" id="PF06863"/>
    </source>
</evidence>
<dbReference type="Proteomes" id="UP001149822">
    <property type="component" value="Unassembled WGS sequence"/>
</dbReference>
<sequence length="481" mass="53001">MDITRRALSAGALGLTAATIFAGREGAAQEASVGDKLLNRSDFWTALEAYTFAYPLVTMEYTRRVMTNVAKPEGTKAPMGQIGRLRQYPDSSFTDVTAPNADTLYTYGFFDVTKEPYVVSIPDMGDRFALFPMLDGWTNVFEVPGKRTTGTAAQTYAITAPGWSGTLPEGVTGYKSPTGMVWLLGRIYCTGTPEDYDAVHKLQDAVTLVPLSAYGTDYTPPEGPVDASIDMKTAVRDQVNALSAVDYFTLFCELMKTNPPSAADAPLIERLAEIGIVPGQDFDASKFDVALRERLPQLAFARIMLHFKESDGDFTHVNGWNYTTKTGLYGTSYLQRALITAIGLGANRPQDAIYPTSTKSGSGMIQRKYNGSENYVLTFSKDQLPPVNGFWSITMYNDQYFFVANPLNRYSISARQDLKARPDGSVEIYIQNESPGADKESNWLPAPKGNFILMMRLYWPKEGNPSILDGSWIIPPVTKVT</sequence>
<comment type="caution">
    <text evidence="3">The sequence shown here is derived from an EMBL/GenBank/DDBJ whole genome shotgun (WGS) entry which is preliminary data.</text>
</comment>
<dbReference type="PANTHER" id="PTHR36509">
    <property type="entry name" value="BLL3101 PROTEIN"/>
    <property type="match status" value="1"/>
</dbReference>
<gene>
    <name evidence="3" type="ORF">OU682_22390</name>
</gene>
<dbReference type="Gene3D" id="2.60.40.1610">
    <property type="entry name" value="Domain of unknown function DUF1254"/>
    <property type="match status" value="1"/>
</dbReference>
<accession>A0ABT4JB60</accession>
<dbReference type="InterPro" id="IPR037049">
    <property type="entry name" value="DUF1214_C_sf"/>
</dbReference>
<dbReference type="EMBL" id="JAPTYD010000087">
    <property type="protein sequence ID" value="MCZ0964322.1"/>
    <property type="molecule type" value="Genomic_DNA"/>
</dbReference>
<reference evidence="3" key="1">
    <citation type="submission" date="2022-12" db="EMBL/GenBank/DDBJ databases">
        <title>Paracoccus sp. EF6 isolated from a lake water.</title>
        <authorList>
            <person name="Liu H."/>
        </authorList>
    </citation>
    <scope>NUCLEOTIDE SEQUENCE</scope>
    <source>
        <strain evidence="3">EF6</strain>
    </source>
</reference>
<evidence type="ECO:0000313" key="3">
    <source>
        <dbReference type="EMBL" id="MCZ0964322.1"/>
    </source>
</evidence>
<keyword evidence="4" id="KW-1185">Reference proteome</keyword>
<proteinExistence type="predicted"/>
<dbReference type="RefSeq" id="WP_268944415.1">
    <property type="nucleotide sequence ID" value="NZ_JAPTYD010000087.1"/>
</dbReference>
<dbReference type="PANTHER" id="PTHR36509:SF2">
    <property type="entry name" value="BLL3101 PROTEIN"/>
    <property type="match status" value="1"/>
</dbReference>
<dbReference type="InterPro" id="IPR037050">
    <property type="entry name" value="DUF1254_sf"/>
</dbReference>
<name>A0ABT4JB60_9RHOB</name>
<evidence type="ECO:0000259" key="1">
    <source>
        <dbReference type="Pfam" id="PF06742"/>
    </source>
</evidence>
<feature type="domain" description="DUF1214" evidence="1">
    <location>
        <begin position="352"/>
        <end position="462"/>
    </location>
</feature>